<dbReference type="Proteomes" id="UP001208689">
    <property type="component" value="Chromosome"/>
</dbReference>
<keyword evidence="1" id="KW-1133">Transmembrane helix</keyword>
<organism evidence="2 3">
    <name type="scientific">Candidatus Lokiarchaeum ossiferum</name>
    <dbReference type="NCBI Taxonomy" id="2951803"/>
    <lineage>
        <taxon>Archaea</taxon>
        <taxon>Promethearchaeati</taxon>
        <taxon>Promethearchaeota</taxon>
        <taxon>Promethearchaeia</taxon>
        <taxon>Promethearchaeales</taxon>
        <taxon>Promethearchaeaceae</taxon>
        <taxon>Candidatus Lokiarchaeum</taxon>
    </lineage>
</organism>
<sequence length="180" mass="20539">MTKSSPSPHNHDFSCVPFKKKGFYFGMTIPFLLVSLGILIFLGVTNVWLALLYLYLYLHTSFFQAFCCVHQECPYIGGFCPAVIGILPAPYIAKWLKSTLKLPLSKKKFDFVINVAFIGFLGFIFLPIYWLFQAYFIVGISYIIIVVVYLLVFGFYICPSCAIRDTCPGGKVHQLFKRQK</sequence>
<evidence type="ECO:0000256" key="1">
    <source>
        <dbReference type="SAM" id="Phobius"/>
    </source>
</evidence>
<feature type="transmembrane region" description="Helical" evidence="1">
    <location>
        <begin position="136"/>
        <end position="158"/>
    </location>
</feature>
<evidence type="ECO:0000313" key="3">
    <source>
        <dbReference type="Proteomes" id="UP001208689"/>
    </source>
</evidence>
<keyword evidence="3" id="KW-1185">Reference proteome</keyword>
<feature type="transmembrane region" description="Helical" evidence="1">
    <location>
        <begin position="75"/>
        <end position="96"/>
    </location>
</feature>
<dbReference type="EMBL" id="CP104013">
    <property type="protein sequence ID" value="UYP47566.1"/>
    <property type="molecule type" value="Genomic_DNA"/>
</dbReference>
<keyword evidence="1" id="KW-0812">Transmembrane</keyword>
<protein>
    <recommendedName>
        <fullName evidence="4">DUF4395 domain-containing protein</fullName>
    </recommendedName>
</protein>
<evidence type="ECO:0008006" key="4">
    <source>
        <dbReference type="Google" id="ProtNLM"/>
    </source>
</evidence>
<feature type="transmembrane region" description="Helical" evidence="1">
    <location>
        <begin position="108"/>
        <end position="130"/>
    </location>
</feature>
<feature type="transmembrane region" description="Helical" evidence="1">
    <location>
        <begin position="29"/>
        <end position="55"/>
    </location>
</feature>
<keyword evidence="1" id="KW-0472">Membrane</keyword>
<evidence type="ECO:0000313" key="2">
    <source>
        <dbReference type="EMBL" id="UYP47566.1"/>
    </source>
</evidence>
<gene>
    <name evidence="2" type="ORF">NEF87_003851</name>
</gene>
<proteinExistence type="predicted"/>
<accession>A0ABY6HYA8</accession>
<reference evidence="2" key="1">
    <citation type="submission" date="2022-09" db="EMBL/GenBank/DDBJ databases">
        <title>Actin cytoskeleton and complex cell architecture in an #Asgard archaeon.</title>
        <authorList>
            <person name="Ponce Toledo R.I."/>
            <person name="Schleper C."/>
            <person name="Rodrigues Oliveira T."/>
            <person name="Wollweber F."/>
            <person name="Xu J."/>
            <person name="Rittmann S."/>
            <person name="Klingl A."/>
            <person name="Pilhofer M."/>
        </authorList>
    </citation>
    <scope>NUCLEOTIDE SEQUENCE</scope>
    <source>
        <strain evidence="2">B-35</strain>
    </source>
</reference>
<name>A0ABY6HYA8_9ARCH</name>